<evidence type="ECO:0000256" key="7">
    <source>
        <dbReference type="ARBA" id="ARBA00023146"/>
    </source>
</evidence>
<evidence type="ECO:0000256" key="6">
    <source>
        <dbReference type="ARBA" id="ARBA00022917"/>
    </source>
</evidence>
<feature type="binding site" evidence="9">
    <location>
        <position position="582"/>
    </location>
    <ligand>
        <name>ATP</name>
        <dbReference type="ChEBI" id="CHEBI:30616"/>
    </ligand>
</feature>
<dbReference type="InterPro" id="IPR025709">
    <property type="entry name" value="Leu_tRNA-synth_edit"/>
</dbReference>
<dbReference type="GO" id="GO:0002161">
    <property type="term" value="F:aminoacyl-tRNA deacylase activity"/>
    <property type="evidence" value="ECO:0007669"/>
    <property type="project" value="InterPro"/>
</dbReference>
<dbReference type="InterPro" id="IPR014729">
    <property type="entry name" value="Rossmann-like_a/b/a_fold"/>
</dbReference>
<comment type="catalytic activity">
    <reaction evidence="8 9">
        <text>tRNA(Leu) + L-leucine + ATP = L-leucyl-tRNA(Leu) + AMP + diphosphate</text>
        <dbReference type="Rhea" id="RHEA:11688"/>
        <dbReference type="Rhea" id="RHEA-COMP:9613"/>
        <dbReference type="Rhea" id="RHEA-COMP:9622"/>
        <dbReference type="ChEBI" id="CHEBI:30616"/>
        <dbReference type="ChEBI" id="CHEBI:33019"/>
        <dbReference type="ChEBI" id="CHEBI:57427"/>
        <dbReference type="ChEBI" id="CHEBI:78442"/>
        <dbReference type="ChEBI" id="CHEBI:78494"/>
        <dbReference type="ChEBI" id="CHEBI:456215"/>
        <dbReference type="EC" id="6.1.1.4"/>
    </reaction>
</comment>
<comment type="similarity">
    <text evidence="1 9 10">Belongs to the class-I aminoacyl-tRNA synthetase family.</text>
</comment>
<dbReference type="Proteomes" id="UP000826793">
    <property type="component" value="Unassembled WGS sequence"/>
</dbReference>
<dbReference type="AlphaFoldDB" id="A0A9D2MVB4"/>
<comment type="caution">
    <text evidence="15">The sequence shown here is derived from an EMBL/GenBank/DDBJ whole genome shotgun (WGS) entry which is preliminary data.</text>
</comment>
<sequence length="802" mass="90961">MKYDHKAIEPKWQEKWEEAGVFHAENGSDKPKYYALIEFPYPSGQGLHVGHPRPYTALDVVARKRRMQGYNVLYPIGWDAFGLPTENYAIKNHVHPAEVTKQNIARFKKQIQSLGISFDWSREISTTDPQYYKWTQWIFLQLFKAGLAYKKEMNVNWCTSCKCVLANEEVVNGVCERCGSEVVHKVKSQWMLKITAYAQRLIDDLDLVDYPERVKTQQKNWIGRSTGAEVDFDTTTGDKLTVYTTRPDTLYGATYMVVSPEHPYLEKWADKLQNLEEIKAYQEQAARKSDFERTEVAKEKTGVKLQGVSAINPLTGKEIPIFISDYVLVSYGTGAIMAVPAHDTRDWEFAKKFGLPIIEVVKGGDVEKEAFTDCETGVMVNSGILDGLTVEEAKKRITAYLEEKGIGHAKVNYKLRDWVFSRQRYWGEPIPVVYCEKCGWVPLPESQLPLELPNVQSYEPTDNGESPLAHMTDWVNTTCPHCGGPAKRETDTMPQWAGSSWYFLRYMDPHNDEAFASPEALKYWSPVDWYNGGMEHTTLHLLYSRFWHKFLFDQGLVPTPEPYAKRTSHGMILGENGEKMSKSRGNVVNPDDIVNEYGADTMRLYEMFIGDFEKAAPWSNAGIKGCRRFVERYWNLQDMLCPEEGIRPDMEGAFHKAIKKVSEDTEVLKFNTAIAALMTLMNQVAAKGSITREELRIFTILLNPFAPHVTEEVWAAQGLGEGLVTQQAWPSFDEAKCQDDTVEIVVQVRGKVRARLTVAADISKEDALAAAKAEPKVAGEIAGKDIVKEIYVPGKLVNLVVK</sequence>
<keyword evidence="5 9" id="KW-0067">ATP-binding</keyword>
<dbReference type="FunFam" id="3.40.50.620:FF:000077">
    <property type="entry name" value="Leucine--tRNA ligase"/>
    <property type="match status" value="1"/>
</dbReference>
<dbReference type="Gene3D" id="3.40.50.620">
    <property type="entry name" value="HUPs"/>
    <property type="match status" value="2"/>
</dbReference>
<comment type="subcellular location">
    <subcellularLocation>
        <location evidence="9">Cytoplasm</location>
    </subcellularLocation>
</comment>
<dbReference type="InterPro" id="IPR009008">
    <property type="entry name" value="Val/Leu/Ile-tRNA-synth_edit"/>
</dbReference>
<dbReference type="SUPFAM" id="SSF47323">
    <property type="entry name" value="Anticodon-binding domain of a subclass of class I aminoacyl-tRNA synthetases"/>
    <property type="match status" value="1"/>
</dbReference>
<name>A0A9D2MVB4_9FIRM</name>
<keyword evidence="7 9" id="KW-0030">Aminoacyl-tRNA synthetase</keyword>
<evidence type="ECO:0000256" key="3">
    <source>
        <dbReference type="ARBA" id="ARBA00022598"/>
    </source>
</evidence>
<dbReference type="FunFam" id="3.10.20.590:FF:000001">
    <property type="entry name" value="Leucine--tRNA ligase"/>
    <property type="match status" value="1"/>
</dbReference>
<dbReference type="InterPro" id="IPR002300">
    <property type="entry name" value="aa-tRNA-synth_Ia"/>
</dbReference>
<evidence type="ECO:0000259" key="13">
    <source>
        <dbReference type="Pfam" id="PF09334"/>
    </source>
</evidence>
<dbReference type="NCBIfam" id="TIGR00396">
    <property type="entry name" value="leuS_bact"/>
    <property type="match status" value="1"/>
</dbReference>
<dbReference type="GO" id="GO:0006429">
    <property type="term" value="P:leucyl-tRNA aminoacylation"/>
    <property type="evidence" value="ECO:0007669"/>
    <property type="project" value="UniProtKB-UniRule"/>
</dbReference>
<dbReference type="InterPro" id="IPR001412">
    <property type="entry name" value="aa-tRNA-synth_I_CS"/>
</dbReference>
<evidence type="ECO:0000259" key="12">
    <source>
        <dbReference type="Pfam" id="PF08264"/>
    </source>
</evidence>
<feature type="domain" description="Aminoacyl-tRNA synthetase class Ia" evidence="11">
    <location>
        <begin position="414"/>
        <end position="606"/>
    </location>
</feature>
<dbReference type="Gene3D" id="1.10.730.10">
    <property type="entry name" value="Isoleucyl-tRNA Synthetase, Domain 1"/>
    <property type="match status" value="1"/>
</dbReference>
<dbReference type="SUPFAM" id="SSF52374">
    <property type="entry name" value="Nucleotidylyl transferase"/>
    <property type="match status" value="1"/>
</dbReference>
<dbReference type="PANTHER" id="PTHR43740:SF2">
    <property type="entry name" value="LEUCINE--TRNA LIGASE, MITOCHONDRIAL"/>
    <property type="match status" value="1"/>
</dbReference>
<evidence type="ECO:0000313" key="15">
    <source>
        <dbReference type="EMBL" id="HJB97761.1"/>
    </source>
</evidence>
<reference evidence="15" key="2">
    <citation type="submission" date="2021-04" db="EMBL/GenBank/DDBJ databases">
        <authorList>
            <person name="Gilroy R."/>
        </authorList>
    </citation>
    <scope>NUCLEOTIDE SEQUENCE</scope>
    <source>
        <strain evidence="15">CHK185-1770</strain>
    </source>
</reference>
<dbReference type="EC" id="6.1.1.4" evidence="9"/>
<dbReference type="SUPFAM" id="SSF50677">
    <property type="entry name" value="ValRS/IleRS/LeuRS editing domain"/>
    <property type="match status" value="1"/>
</dbReference>
<dbReference type="CDD" id="cd00812">
    <property type="entry name" value="LeuRS_core"/>
    <property type="match status" value="1"/>
</dbReference>
<dbReference type="FunFam" id="3.40.50.620:FF:000056">
    <property type="entry name" value="Leucine--tRNA ligase"/>
    <property type="match status" value="1"/>
</dbReference>
<dbReference type="Pfam" id="PF08264">
    <property type="entry name" value="Anticodon_1"/>
    <property type="match status" value="1"/>
</dbReference>
<evidence type="ECO:0000256" key="9">
    <source>
        <dbReference type="HAMAP-Rule" id="MF_00049"/>
    </source>
</evidence>
<reference evidence="15" key="1">
    <citation type="journal article" date="2021" name="PeerJ">
        <title>Extensive microbial diversity within the chicken gut microbiome revealed by metagenomics and culture.</title>
        <authorList>
            <person name="Gilroy R."/>
            <person name="Ravi A."/>
            <person name="Getino M."/>
            <person name="Pursley I."/>
            <person name="Horton D.L."/>
            <person name="Alikhan N.F."/>
            <person name="Baker D."/>
            <person name="Gharbi K."/>
            <person name="Hall N."/>
            <person name="Watson M."/>
            <person name="Adriaenssens E.M."/>
            <person name="Foster-Nyarko E."/>
            <person name="Jarju S."/>
            <person name="Secka A."/>
            <person name="Antonio M."/>
            <person name="Oren A."/>
            <person name="Chaudhuri R.R."/>
            <person name="La Ragione R."/>
            <person name="Hildebrand F."/>
            <person name="Pallen M.J."/>
        </authorList>
    </citation>
    <scope>NUCLEOTIDE SEQUENCE</scope>
    <source>
        <strain evidence="15">CHK185-1770</strain>
    </source>
</reference>
<protein>
    <recommendedName>
        <fullName evidence="9">Leucine--tRNA ligase</fullName>
        <ecNumber evidence="9">6.1.1.4</ecNumber>
    </recommendedName>
    <alternativeName>
        <fullName evidence="9">Leucyl-tRNA synthetase</fullName>
        <shortName evidence="9">LeuRS</shortName>
    </alternativeName>
</protein>
<organism evidence="15 16">
    <name type="scientific">Candidatus Acutalibacter pullicola</name>
    <dbReference type="NCBI Taxonomy" id="2838417"/>
    <lineage>
        <taxon>Bacteria</taxon>
        <taxon>Bacillati</taxon>
        <taxon>Bacillota</taxon>
        <taxon>Clostridia</taxon>
        <taxon>Eubacteriales</taxon>
        <taxon>Acutalibacteraceae</taxon>
        <taxon>Acutalibacter</taxon>
    </lineage>
</organism>
<dbReference type="Pfam" id="PF09334">
    <property type="entry name" value="tRNA-synt_1g"/>
    <property type="match status" value="1"/>
</dbReference>
<evidence type="ECO:0000313" key="16">
    <source>
        <dbReference type="Proteomes" id="UP000826793"/>
    </source>
</evidence>
<feature type="short sequence motif" description="'KMSKS' region" evidence="9">
    <location>
        <begin position="579"/>
        <end position="583"/>
    </location>
</feature>
<gene>
    <name evidence="9 15" type="primary">leuS</name>
    <name evidence="15" type="ORF">H9710_04190</name>
</gene>
<evidence type="ECO:0000256" key="8">
    <source>
        <dbReference type="ARBA" id="ARBA00047469"/>
    </source>
</evidence>
<dbReference type="CDD" id="cd07958">
    <property type="entry name" value="Anticodon_Ia_Leu_BEm"/>
    <property type="match status" value="1"/>
</dbReference>
<evidence type="ECO:0000259" key="11">
    <source>
        <dbReference type="Pfam" id="PF00133"/>
    </source>
</evidence>
<feature type="domain" description="Methionyl/Leucyl tRNA synthetase" evidence="13">
    <location>
        <begin position="39"/>
        <end position="183"/>
    </location>
</feature>
<dbReference type="GO" id="GO:0005524">
    <property type="term" value="F:ATP binding"/>
    <property type="evidence" value="ECO:0007669"/>
    <property type="project" value="UniProtKB-UniRule"/>
</dbReference>
<dbReference type="PANTHER" id="PTHR43740">
    <property type="entry name" value="LEUCYL-TRNA SYNTHETASE"/>
    <property type="match status" value="1"/>
</dbReference>
<evidence type="ECO:0000256" key="5">
    <source>
        <dbReference type="ARBA" id="ARBA00022840"/>
    </source>
</evidence>
<dbReference type="GO" id="GO:0004823">
    <property type="term" value="F:leucine-tRNA ligase activity"/>
    <property type="evidence" value="ECO:0007669"/>
    <property type="project" value="UniProtKB-UniRule"/>
</dbReference>
<dbReference type="InterPro" id="IPR013155">
    <property type="entry name" value="M/V/L/I-tRNA-synth_anticd-bd"/>
</dbReference>
<keyword evidence="4 9" id="KW-0547">Nucleotide-binding</keyword>
<comment type="caution">
    <text evidence="9">Lacks conserved residue(s) required for the propagation of feature annotation.</text>
</comment>
<evidence type="ECO:0000256" key="1">
    <source>
        <dbReference type="ARBA" id="ARBA00005594"/>
    </source>
</evidence>
<dbReference type="Pfam" id="PF00133">
    <property type="entry name" value="tRNA-synt_1"/>
    <property type="match status" value="1"/>
</dbReference>
<keyword evidence="6 9" id="KW-0648">Protein biosynthesis</keyword>
<dbReference type="FunFam" id="1.10.730.10:FF:000002">
    <property type="entry name" value="Leucine--tRNA ligase"/>
    <property type="match status" value="1"/>
</dbReference>
<dbReference type="Pfam" id="PF13603">
    <property type="entry name" value="tRNA-synt_1_2"/>
    <property type="match status" value="1"/>
</dbReference>
<dbReference type="InterPro" id="IPR009080">
    <property type="entry name" value="tRNAsynth_Ia_anticodon-bd"/>
</dbReference>
<dbReference type="PRINTS" id="PR00985">
    <property type="entry name" value="TRNASYNTHLEU"/>
</dbReference>
<accession>A0A9D2MVB4</accession>
<dbReference type="EMBL" id="DWXG01000034">
    <property type="protein sequence ID" value="HJB97761.1"/>
    <property type="molecule type" value="Genomic_DNA"/>
</dbReference>
<evidence type="ECO:0000259" key="14">
    <source>
        <dbReference type="Pfam" id="PF13603"/>
    </source>
</evidence>
<evidence type="ECO:0000256" key="4">
    <source>
        <dbReference type="ARBA" id="ARBA00022741"/>
    </source>
</evidence>
<feature type="domain" description="Leucyl-tRNA synthetase editing" evidence="14">
    <location>
        <begin position="219"/>
        <end position="402"/>
    </location>
</feature>
<feature type="domain" description="Methionyl/Valyl/Leucyl/Isoleucyl-tRNA synthetase anticodon-binding" evidence="12">
    <location>
        <begin position="653"/>
        <end position="763"/>
    </location>
</feature>
<dbReference type="InterPro" id="IPR015413">
    <property type="entry name" value="Methionyl/Leucyl_tRNA_Synth"/>
</dbReference>
<dbReference type="PROSITE" id="PS00178">
    <property type="entry name" value="AA_TRNA_LIGASE_I"/>
    <property type="match status" value="1"/>
</dbReference>
<dbReference type="InterPro" id="IPR002302">
    <property type="entry name" value="Leu-tRNA-ligase"/>
</dbReference>
<dbReference type="Gene3D" id="3.10.20.590">
    <property type="match status" value="1"/>
</dbReference>
<dbReference type="HAMAP" id="MF_00049_B">
    <property type="entry name" value="Leu_tRNA_synth_B"/>
    <property type="match status" value="1"/>
</dbReference>
<evidence type="ECO:0000256" key="2">
    <source>
        <dbReference type="ARBA" id="ARBA00022490"/>
    </source>
</evidence>
<evidence type="ECO:0000256" key="10">
    <source>
        <dbReference type="RuleBase" id="RU363035"/>
    </source>
</evidence>
<proteinExistence type="inferred from homology"/>
<dbReference type="GO" id="GO:0005829">
    <property type="term" value="C:cytosol"/>
    <property type="evidence" value="ECO:0007669"/>
    <property type="project" value="TreeGrafter"/>
</dbReference>
<keyword evidence="2 9" id="KW-0963">Cytoplasm</keyword>
<keyword evidence="3 9" id="KW-0436">Ligase</keyword>